<organism evidence="2 3">
    <name type="scientific">Chara braunii</name>
    <name type="common">Braun's stonewort</name>
    <dbReference type="NCBI Taxonomy" id="69332"/>
    <lineage>
        <taxon>Eukaryota</taxon>
        <taxon>Viridiplantae</taxon>
        <taxon>Streptophyta</taxon>
        <taxon>Charophyceae</taxon>
        <taxon>Charales</taxon>
        <taxon>Characeae</taxon>
        <taxon>Chara</taxon>
    </lineage>
</organism>
<dbReference type="GO" id="GO:0003824">
    <property type="term" value="F:catalytic activity"/>
    <property type="evidence" value="ECO:0007669"/>
    <property type="project" value="InterPro"/>
</dbReference>
<dbReference type="Gene3D" id="3.60.10.10">
    <property type="entry name" value="Endonuclease/exonuclease/phosphatase"/>
    <property type="match status" value="1"/>
</dbReference>
<reference evidence="2 3" key="1">
    <citation type="journal article" date="2018" name="Cell">
        <title>The Chara Genome: Secondary Complexity and Implications for Plant Terrestrialization.</title>
        <authorList>
            <person name="Nishiyama T."/>
            <person name="Sakayama H."/>
            <person name="Vries J.D."/>
            <person name="Buschmann H."/>
            <person name="Saint-Marcoux D."/>
            <person name="Ullrich K.K."/>
            <person name="Haas F.B."/>
            <person name="Vanderstraeten L."/>
            <person name="Becker D."/>
            <person name="Lang D."/>
            <person name="Vosolsobe S."/>
            <person name="Rombauts S."/>
            <person name="Wilhelmsson P.K.I."/>
            <person name="Janitza P."/>
            <person name="Kern R."/>
            <person name="Heyl A."/>
            <person name="Rumpler F."/>
            <person name="Villalobos L.I.A.C."/>
            <person name="Clay J.M."/>
            <person name="Skokan R."/>
            <person name="Toyoda A."/>
            <person name="Suzuki Y."/>
            <person name="Kagoshima H."/>
            <person name="Schijlen E."/>
            <person name="Tajeshwar N."/>
            <person name="Catarino B."/>
            <person name="Hetherington A.J."/>
            <person name="Saltykova A."/>
            <person name="Bonnot C."/>
            <person name="Breuninger H."/>
            <person name="Symeonidi A."/>
            <person name="Radhakrishnan G.V."/>
            <person name="Van Nieuwerburgh F."/>
            <person name="Deforce D."/>
            <person name="Chang C."/>
            <person name="Karol K.G."/>
            <person name="Hedrich R."/>
            <person name="Ulvskov P."/>
            <person name="Glockner G."/>
            <person name="Delwiche C.F."/>
            <person name="Petrasek J."/>
            <person name="Van de Peer Y."/>
            <person name="Friml J."/>
            <person name="Beilby M."/>
            <person name="Dolan L."/>
            <person name="Kohara Y."/>
            <person name="Sugano S."/>
            <person name="Fujiyama A."/>
            <person name="Delaux P.-M."/>
            <person name="Quint M."/>
            <person name="TheiBen G."/>
            <person name="Hagemann M."/>
            <person name="Harholt J."/>
            <person name="Dunand C."/>
            <person name="Zachgo S."/>
            <person name="Langdale J."/>
            <person name="Maumus F."/>
            <person name="Straeten D.V.D."/>
            <person name="Gould S.B."/>
            <person name="Rensing S.A."/>
        </authorList>
    </citation>
    <scope>NUCLEOTIDE SEQUENCE [LARGE SCALE GENOMIC DNA]</scope>
    <source>
        <strain evidence="2 3">S276</strain>
    </source>
</reference>
<dbReference type="Proteomes" id="UP000265515">
    <property type="component" value="Unassembled WGS sequence"/>
</dbReference>
<proteinExistence type="predicted"/>
<name>A0A388KAC2_CHABU</name>
<gene>
    <name evidence="2" type="ORF">CBR_g74696</name>
</gene>
<feature type="domain" description="Endonuclease/exonuclease/phosphatase" evidence="1">
    <location>
        <begin position="22"/>
        <end position="111"/>
    </location>
</feature>
<keyword evidence="3" id="KW-1185">Reference proteome</keyword>
<dbReference type="OrthoDB" id="6073759at2759"/>
<protein>
    <recommendedName>
        <fullName evidence="1">Endonuclease/exonuclease/phosphatase domain-containing protein</fullName>
    </recommendedName>
</protein>
<accession>A0A388KAC2</accession>
<dbReference type="Gramene" id="GBG67012">
    <property type="protein sequence ID" value="GBG67012"/>
    <property type="gene ID" value="CBR_g74696"/>
</dbReference>
<dbReference type="InterPro" id="IPR036691">
    <property type="entry name" value="Endo/exonu/phosph_ase_sf"/>
</dbReference>
<evidence type="ECO:0000259" key="1">
    <source>
        <dbReference type="Pfam" id="PF03372"/>
    </source>
</evidence>
<evidence type="ECO:0000313" key="3">
    <source>
        <dbReference type="Proteomes" id="UP000265515"/>
    </source>
</evidence>
<comment type="caution">
    <text evidence="2">The sequence shown here is derived from an EMBL/GenBank/DDBJ whole genome shotgun (WGS) entry which is preliminary data.</text>
</comment>
<dbReference type="Pfam" id="PF03372">
    <property type="entry name" value="Exo_endo_phos"/>
    <property type="match status" value="1"/>
</dbReference>
<dbReference type="AlphaFoldDB" id="A0A388KAC2"/>
<dbReference type="SUPFAM" id="SSF56219">
    <property type="entry name" value="DNase I-like"/>
    <property type="match status" value="1"/>
</dbReference>
<dbReference type="EMBL" id="BFEA01000081">
    <property type="protein sequence ID" value="GBG67012.1"/>
    <property type="molecule type" value="Genomic_DNA"/>
</dbReference>
<dbReference type="InterPro" id="IPR005135">
    <property type="entry name" value="Endo/exonuclease/phosphatase"/>
</dbReference>
<sequence>MTIYAPSDPRERRSFLEELPAVVPVADNLILVGDFNTVLTPGLDSQEVAPRKTDATLLANFMAVRSLVDTFRTMHLGEPGYTWFSSHTTADHQSPKRRLDLILAAGAAWDALTEVEQVIESMSDYRPVTASFRLADQLLRGPGTYRLNTEMLKDPNILQWVEEHWNSWRGAGWSEVAGHWLLTGCKALASREWRGTGCVSAARRWLLAGGEALATVSGGALVTCDWRGVGLW</sequence>
<evidence type="ECO:0000313" key="2">
    <source>
        <dbReference type="EMBL" id="GBG67012.1"/>
    </source>
</evidence>